<evidence type="ECO:0000313" key="2">
    <source>
        <dbReference type="Proteomes" id="UP001159363"/>
    </source>
</evidence>
<proteinExistence type="predicted"/>
<evidence type="ECO:0000313" key="1">
    <source>
        <dbReference type="EMBL" id="KAJ8875364.1"/>
    </source>
</evidence>
<accession>A0ABQ9GTQ4</accession>
<organism evidence="1 2">
    <name type="scientific">Dryococelus australis</name>
    <dbReference type="NCBI Taxonomy" id="614101"/>
    <lineage>
        <taxon>Eukaryota</taxon>
        <taxon>Metazoa</taxon>
        <taxon>Ecdysozoa</taxon>
        <taxon>Arthropoda</taxon>
        <taxon>Hexapoda</taxon>
        <taxon>Insecta</taxon>
        <taxon>Pterygota</taxon>
        <taxon>Neoptera</taxon>
        <taxon>Polyneoptera</taxon>
        <taxon>Phasmatodea</taxon>
        <taxon>Verophasmatodea</taxon>
        <taxon>Anareolatae</taxon>
        <taxon>Phasmatidae</taxon>
        <taxon>Eurycanthinae</taxon>
        <taxon>Dryococelus</taxon>
    </lineage>
</organism>
<keyword evidence="2" id="KW-1185">Reference proteome</keyword>
<comment type="caution">
    <text evidence="1">The sequence shown here is derived from an EMBL/GenBank/DDBJ whole genome shotgun (WGS) entry which is preliminary data.</text>
</comment>
<reference evidence="1 2" key="1">
    <citation type="submission" date="2023-02" db="EMBL/GenBank/DDBJ databases">
        <title>LHISI_Scaffold_Assembly.</title>
        <authorList>
            <person name="Stuart O.P."/>
            <person name="Cleave R."/>
            <person name="Magrath M.J.L."/>
            <person name="Mikheyev A.S."/>
        </authorList>
    </citation>
    <scope>NUCLEOTIDE SEQUENCE [LARGE SCALE GENOMIC DNA]</scope>
    <source>
        <strain evidence="1">Daus_M_001</strain>
        <tissue evidence="1">Leg muscle</tissue>
    </source>
</reference>
<sequence length="100" mass="11388">MATTLLPGRKTAHSMFKLLLEEDKMENRLCDCVFIVWDECTAANKVFIATVDRILREISDTYFPANFDELYLLSQEANARMKSTGVLNAQYFGGTLPNFI</sequence>
<name>A0ABQ9GTQ4_9NEOP</name>
<evidence type="ECO:0008006" key="3">
    <source>
        <dbReference type="Google" id="ProtNLM"/>
    </source>
</evidence>
<gene>
    <name evidence="1" type="ORF">PR048_023259</name>
</gene>
<protein>
    <recommendedName>
        <fullName evidence="3">DNA helicase</fullName>
    </recommendedName>
</protein>
<dbReference type="EMBL" id="JARBHB010000009">
    <property type="protein sequence ID" value="KAJ8875364.1"/>
    <property type="molecule type" value="Genomic_DNA"/>
</dbReference>
<dbReference type="Proteomes" id="UP001159363">
    <property type="component" value="Chromosome 8"/>
</dbReference>